<evidence type="ECO:0000313" key="3">
    <source>
        <dbReference type="Proteomes" id="UP000253303"/>
    </source>
</evidence>
<dbReference type="OrthoDB" id="3514520at2"/>
<evidence type="ECO:0000259" key="1">
    <source>
        <dbReference type="Pfam" id="PF07969"/>
    </source>
</evidence>
<proteinExistence type="predicted"/>
<dbReference type="PANTHER" id="PTHR43135:SF3">
    <property type="entry name" value="ALPHA-D-RIBOSE 1-METHYLPHOSPHONATE 5-TRIPHOSPHATE DIPHOSPHATASE"/>
    <property type="match status" value="1"/>
</dbReference>
<dbReference type="InterPro" id="IPR012696">
    <property type="entry name" value="PhnM"/>
</dbReference>
<dbReference type="NCBIfam" id="NF011984">
    <property type="entry name" value="PRK15446.1-5"/>
    <property type="match status" value="1"/>
</dbReference>
<protein>
    <submittedName>
        <fullName evidence="2">Alpha-D-ribose 1-methylphosphonate 5-triphosphate diphosphatase</fullName>
        <ecNumber evidence="2">3.6.1.63</ecNumber>
    </submittedName>
</protein>
<dbReference type="InterPro" id="IPR011059">
    <property type="entry name" value="Metal-dep_hydrolase_composite"/>
</dbReference>
<dbReference type="SUPFAM" id="SSF51556">
    <property type="entry name" value="Metallo-dependent hydrolases"/>
    <property type="match status" value="1"/>
</dbReference>
<dbReference type="InterPro" id="IPR032466">
    <property type="entry name" value="Metal_Hydrolase"/>
</dbReference>
<name>A0A366LZ77_9ACTN</name>
<sequence length="395" mass="41758">MINIFAHATAVLPDRVIEDALVAAEDGVITEVTAARPGAVPAEAVDLRGALLLPGLVDTHSDGLEKELNPRPNAEFDVDFAVASFEGRVRAAGVTTIYHGIGYQTAPRKGRDLDRAVAITEAVARRAGGDPMVDHRFLFRLDARDPAALAALGPRLAALDLDVPPLVSYEDHTPGQGQYRDPVYYRKWLEGSQGISAEQAQTKMDALVADRDTRAWHRPVALDWLSEQARTGRARVLAHDPVTAEEVALAHERGVRVAEFPTTVEAARAARELGLDIVAGAPNVLRGGSHSGNVAARELIAAGLADALSSDYLPSAMLAAAMRLAADGLVPLHRAVALVTSGPARVAGLTDRGALVPGARADLVAVAVAGGWPTVRLSHCAADRIPEARPLELSW</sequence>
<accession>A0A366LZ77</accession>
<dbReference type="Gene3D" id="3.20.20.140">
    <property type="entry name" value="Metal-dependent hydrolases"/>
    <property type="match status" value="1"/>
</dbReference>
<reference evidence="2 3" key="1">
    <citation type="submission" date="2018-06" db="EMBL/GenBank/DDBJ databases">
        <title>Sphaerisporangium craniellae sp. nov., isolated from a marine sponge in the South China Sea.</title>
        <authorList>
            <person name="Li L."/>
        </authorList>
    </citation>
    <scope>NUCLEOTIDE SEQUENCE [LARGE SCALE GENOMIC DNA]</scope>
    <source>
        <strain evidence="2 3">LHW63015</strain>
    </source>
</reference>
<dbReference type="AlphaFoldDB" id="A0A366LZ77"/>
<dbReference type="PANTHER" id="PTHR43135">
    <property type="entry name" value="ALPHA-D-RIBOSE 1-METHYLPHOSPHONATE 5-TRIPHOSPHATE DIPHOSPHATASE"/>
    <property type="match status" value="1"/>
</dbReference>
<dbReference type="Proteomes" id="UP000253303">
    <property type="component" value="Unassembled WGS sequence"/>
</dbReference>
<organism evidence="2 3">
    <name type="scientific">Spongiactinospora rosea</name>
    <dbReference type="NCBI Taxonomy" id="2248750"/>
    <lineage>
        <taxon>Bacteria</taxon>
        <taxon>Bacillati</taxon>
        <taxon>Actinomycetota</taxon>
        <taxon>Actinomycetes</taxon>
        <taxon>Streptosporangiales</taxon>
        <taxon>Streptosporangiaceae</taxon>
        <taxon>Spongiactinospora</taxon>
    </lineage>
</organism>
<dbReference type="NCBIfam" id="NF011990">
    <property type="entry name" value="PRK15446.2-6"/>
    <property type="match status" value="1"/>
</dbReference>
<feature type="domain" description="Amidohydrolase 3" evidence="1">
    <location>
        <begin position="248"/>
        <end position="366"/>
    </location>
</feature>
<keyword evidence="3" id="KW-1185">Reference proteome</keyword>
<dbReference type="InterPro" id="IPR013108">
    <property type="entry name" value="Amidohydro_3"/>
</dbReference>
<dbReference type="EC" id="3.6.1.63" evidence="2"/>
<comment type="caution">
    <text evidence="2">The sequence shown here is derived from an EMBL/GenBank/DDBJ whole genome shotgun (WGS) entry which is preliminary data.</text>
</comment>
<gene>
    <name evidence="2" type="ORF">DP939_15190</name>
</gene>
<dbReference type="GO" id="GO:0019700">
    <property type="term" value="P:organic phosphonate catabolic process"/>
    <property type="evidence" value="ECO:0007669"/>
    <property type="project" value="InterPro"/>
</dbReference>
<dbReference type="GO" id="GO:0016810">
    <property type="term" value="F:hydrolase activity, acting on carbon-nitrogen (but not peptide) bonds"/>
    <property type="evidence" value="ECO:0007669"/>
    <property type="project" value="InterPro"/>
</dbReference>
<dbReference type="EMBL" id="QMEY01000005">
    <property type="protein sequence ID" value="RBQ19278.1"/>
    <property type="molecule type" value="Genomic_DNA"/>
</dbReference>
<dbReference type="RefSeq" id="WP_113981338.1">
    <property type="nucleotide sequence ID" value="NZ_QMEY01000005.1"/>
</dbReference>
<dbReference type="SUPFAM" id="SSF51338">
    <property type="entry name" value="Composite domain of metallo-dependent hydrolases"/>
    <property type="match status" value="1"/>
</dbReference>
<dbReference type="InterPro" id="IPR051781">
    <property type="entry name" value="Metallo-dep_Hydrolase"/>
</dbReference>
<dbReference type="Gene3D" id="2.30.40.10">
    <property type="entry name" value="Urease, subunit C, domain 1"/>
    <property type="match status" value="1"/>
</dbReference>
<evidence type="ECO:0000313" key="2">
    <source>
        <dbReference type="EMBL" id="RBQ19278.1"/>
    </source>
</evidence>
<keyword evidence="2" id="KW-0378">Hydrolase</keyword>
<dbReference type="PIRSF" id="PIRSF038971">
    <property type="entry name" value="PhnM"/>
    <property type="match status" value="1"/>
</dbReference>
<dbReference type="Pfam" id="PF07969">
    <property type="entry name" value="Amidohydro_3"/>
    <property type="match status" value="1"/>
</dbReference>